<evidence type="ECO:0000259" key="1">
    <source>
        <dbReference type="Pfam" id="PF07859"/>
    </source>
</evidence>
<dbReference type="EMBL" id="CP042193">
    <property type="protein sequence ID" value="QDS73414.1"/>
    <property type="molecule type" value="Genomic_DNA"/>
</dbReference>
<dbReference type="InterPro" id="IPR029058">
    <property type="entry name" value="AB_hydrolase_fold"/>
</dbReference>
<organism evidence="2 3">
    <name type="scientific">Venturia effusa</name>
    <dbReference type="NCBI Taxonomy" id="50376"/>
    <lineage>
        <taxon>Eukaryota</taxon>
        <taxon>Fungi</taxon>
        <taxon>Dikarya</taxon>
        <taxon>Ascomycota</taxon>
        <taxon>Pezizomycotina</taxon>
        <taxon>Dothideomycetes</taxon>
        <taxon>Pleosporomycetidae</taxon>
        <taxon>Venturiales</taxon>
        <taxon>Venturiaceae</taxon>
        <taxon>Venturia</taxon>
    </lineage>
</organism>
<dbReference type="PANTHER" id="PTHR23024">
    <property type="entry name" value="ARYLACETAMIDE DEACETYLASE"/>
    <property type="match status" value="1"/>
</dbReference>
<gene>
    <name evidence="2" type="ORF">FKW77_008322</name>
</gene>
<sequence>MARTREELQEMNVMDPAFRAEVEKNPMPVFGNDFFTRRARRAQHLKGLRQFYPIPGSIPEVRERSTRLTMRDGGSISVRIYTPEKSRVPDAGSPLYVAFHEGGWCMGDLTDEEMNCRMVSRELGAVCVNVEYRLAPEHSFPIGINDCWDTLKWVARNYQSLGANPSVGFVIGGASAGGNIAAILAHLARDEKLEPPLTGQYLCVPSVMPPISVPEKYKAEYISHQENVNDPVLQIPPGVDMYEAIQPILKMDIESPLFNPCKNPNGHGDLPRAFFQVCGMDPLRDEALCYEKLIREDFGIDTRLLVYPGYGHMFWTNYPQLEKSKEFVKDTLDGIQWLFGSGKRS</sequence>
<dbReference type="OrthoDB" id="408631at2759"/>
<protein>
    <recommendedName>
        <fullName evidence="1">Alpha/beta hydrolase fold-3 domain-containing protein</fullName>
    </recommendedName>
</protein>
<dbReference type="PANTHER" id="PTHR23024:SF643">
    <property type="entry name" value="AB HYDROLASE SUPERFAMILY PROTEIN B1A11.02"/>
    <property type="match status" value="1"/>
</dbReference>
<dbReference type="Pfam" id="PF07859">
    <property type="entry name" value="Abhydrolase_3"/>
    <property type="match status" value="1"/>
</dbReference>
<dbReference type="Gene3D" id="3.40.50.1820">
    <property type="entry name" value="alpha/beta hydrolase"/>
    <property type="match status" value="1"/>
</dbReference>
<proteinExistence type="predicted"/>
<evidence type="ECO:0000313" key="2">
    <source>
        <dbReference type="EMBL" id="QDS73414.1"/>
    </source>
</evidence>
<feature type="domain" description="Alpha/beta hydrolase fold-3" evidence="1">
    <location>
        <begin position="97"/>
        <end position="315"/>
    </location>
</feature>
<dbReference type="SUPFAM" id="SSF53474">
    <property type="entry name" value="alpha/beta-Hydrolases"/>
    <property type="match status" value="1"/>
</dbReference>
<name>A0A517LCR8_9PEZI</name>
<reference evidence="2 3" key="1">
    <citation type="submission" date="2019-07" db="EMBL/GenBank/DDBJ databases">
        <title>Finished genome of Venturia effusa.</title>
        <authorList>
            <person name="Young C.A."/>
            <person name="Cox M.P."/>
            <person name="Ganley A.R.D."/>
            <person name="David W.J."/>
        </authorList>
    </citation>
    <scope>NUCLEOTIDE SEQUENCE [LARGE SCALE GENOMIC DNA]</scope>
    <source>
        <strain evidence="3">albino</strain>
    </source>
</reference>
<dbReference type="GO" id="GO:0016787">
    <property type="term" value="F:hydrolase activity"/>
    <property type="evidence" value="ECO:0007669"/>
    <property type="project" value="InterPro"/>
</dbReference>
<dbReference type="AlphaFoldDB" id="A0A517LCR8"/>
<dbReference type="InterPro" id="IPR013094">
    <property type="entry name" value="AB_hydrolase_3"/>
</dbReference>
<dbReference type="Proteomes" id="UP000316270">
    <property type="component" value="Chromosome 9"/>
</dbReference>
<keyword evidence="3" id="KW-1185">Reference proteome</keyword>
<dbReference type="InterPro" id="IPR050466">
    <property type="entry name" value="Carboxylest/Gibb_receptor"/>
</dbReference>
<dbReference type="STRING" id="50376.A0A517LCR8"/>
<accession>A0A517LCR8</accession>
<evidence type="ECO:0000313" key="3">
    <source>
        <dbReference type="Proteomes" id="UP000316270"/>
    </source>
</evidence>